<dbReference type="GO" id="GO:0051539">
    <property type="term" value="F:4 iron, 4 sulfur cluster binding"/>
    <property type="evidence" value="ECO:0007669"/>
    <property type="project" value="UniProtKB-KW"/>
</dbReference>
<evidence type="ECO:0000256" key="5">
    <source>
        <dbReference type="ARBA" id="ARBA00023004"/>
    </source>
</evidence>
<dbReference type="PATRIC" id="fig|861450.3.peg.160"/>
<keyword evidence="3" id="KW-0479">Metal-binding</keyword>
<dbReference type="Proteomes" id="UP000005481">
    <property type="component" value="Unassembled WGS sequence"/>
</dbReference>
<organism evidence="9 10">
    <name type="scientific">Anaeroglobus geminatus F0357</name>
    <dbReference type="NCBI Taxonomy" id="861450"/>
    <lineage>
        <taxon>Bacteria</taxon>
        <taxon>Bacillati</taxon>
        <taxon>Bacillota</taxon>
        <taxon>Negativicutes</taxon>
        <taxon>Veillonellales</taxon>
        <taxon>Veillonellaceae</taxon>
        <taxon>Anaeroglobus</taxon>
    </lineage>
</organism>
<reference evidence="9 10" key="1">
    <citation type="submission" date="2011-08" db="EMBL/GenBank/DDBJ databases">
        <authorList>
            <person name="Weinstock G."/>
            <person name="Sodergren E."/>
            <person name="Clifton S."/>
            <person name="Fulton L."/>
            <person name="Fulton B."/>
            <person name="Courtney L."/>
            <person name="Fronick C."/>
            <person name="Harrison M."/>
            <person name="Strong C."/>
            <person name="Farmer C."/>
            <person name="Delahaunty K."/>
            <person name="Markovic C."/>
            <person name="Hall O."/>
            <person name="Minx P."/>
            <person name="Tomlinson C."/>
            <person name="Mitreva M."/>
            <person name="Hou S."/>
            <person name="Chen J."/>
            <person name="Wollam A."/>
            <person name="Pepin K.H."/>
            <person name="Johnson M."/>
            <person name="Bhonagiri V."/>
            <person name="Zhang X."/>
            <person name="Suruliraj S."/>
            <person name="Warren W."/>
            <person name="Chinwalla A."/>
            <person name="Mardis E.R."/>
            <person name="Wilson R.K."/>
        </authorList>
    </citation>
    <scope>NUCLEOTIDE SEQUENCE [LARGE SCALE GENOMIC DNA]</scope>
    <source>
        <strain evidence="9 10">F0357</strain>
    </source>
</reference>
<dbReference type="InterPro" id="IPR051684">
    <property type="entry name" value="Electron_Trans/Redox"/>
</dbReference>
<feature type="domain" description="4Fe-4S ferredoxin-type" evidence="8">
    <location>
        <begin position="159"/>
        <end position="178"/>
    </location>
</feature>
<keyword evidence="7" id="KW-1133">Transmembrane helix</keyword>
<dbReference type="Gene3D" id="3.30.70.20">
    <property type="match status" value="2"/>
</dbReference>
<evidence type="ECO:0000259" key="8">
    <source>
        <dbReference type="PROSITE" id="PS51379"/>
    </source>
</evidence>
<keyword evidence="7" id="KW-0472">Membrane</keyword>
<feature type="transmembrane region" description="Helical" evidence="7">
    <location>
        <begin position="113"/>
        <end position="136"/>
    </location>
</feature>
<proteinExistence type="predicted"/>
<feature type="domain" description="4Fe-4S ferredoxin-type" evidence="8">
    <location>
        <begin position="180"/>
        <end position="210"/>
    </location>
</feature>
<name>G9YEV7_9FIRM</name>
<keyword evidence="2" id="KW-0004">4Fe-4S</keyword>
<feature type="transmembrane region" description="Helical" evidence="7">
    <location>
        <begin position="63"/>
        <end position="80"/>
    </location>
</feature>
<dbReference type="PANTHER" id="PTHR30176">
    <property type="entry name" value="FERREDOXIN-TYPE PROTEIN NAPH"/>
    <property type="match status" value="1"/>
</dbReference>
<dbReference type="EMBL" id="AGCJ01000007">
    <property type="protein sequence ID" value="EHM43518.1"/>
    <property type="molecule type" value="Genomic_DNA"/>
</dbReference>
<dbReference type="InterPro" id="IPR017900">
    <property type="entry name" value="4Fe4S_Fe_S_CS"/>
</dbReference>
<evidence type="ECO:0000313" key="10">
    <source>
        <dbReference type="Proteomes" id="UP000005481"/>
    </source>
</evidence>
<sequence length="221" mass="24080">MSGFIPQIPFYVLGLIVLFGLLFGRVVCGFLCPFGFFQELLYKLPVPKLGKSSFTRALTGMKYFFLAAIFLGPLLMYAIIGLGEPVFCKYICPAGTIEGAAPLFAINENLRGAAGWLTLWKGILAGLMILTAAVIFRPFCRFICPLGAIYGFFNKYALTGIHVDQNRCIACGRCAAVCKSDISIAGDKECISCGDCVRNCPVGAIYMKKAVVLQHKEDENV</sequence>
<dbReference type="GO" id="GO:0046872">
    <property type="term" value="F:metal ion binding"/>
    <property type="evidence" value="ECO:0007669"/>
    <property type="project" value="UniProtKB-KW"/>
</dbReference>
<keyword evidence="4" id="KW-0249">Electron transport</keyword>
<keyword evidence="5" id="KW-0408">Iron</keyword>
<dbReference type="PANTHER" id="PTHR30176:SF3">
    <property type="entry name" value="FERREDOXIN-TYPE PROTEIN NAPH"/>
    <property type="match status" value="1"/>
</dbReference>
<dbReference type="InterPro" id="IPR017896">
    <property type="entry name" value="4Fe4S_Fe-S-bd"/>
</dbReference>
<accession>G9YEV7</accession>
<protein>
    <submittedName>
        <fullName evidence="9">4Fe-4S binding domain protein</fullName>
    </submittedName>
</protein>
<gene>
    <name evidence="9" type="ORF">HMPREF0080_00167</name>
</gene>
<dbReference type="Pfam" id="PF12837">
    <property type="entry name" value="Fer4_6"/>
    <property type="match status" value="1"/>
</dbReference>
<evidence type="ECO:0000256" key="4">
    <source>
        <dbReference type="ARBA" id="ARBA00022982"/>
    </source>
</evidence>
<dbReference type="Pfam" id="PF00037">
    <property type="entry name" value="Fer4"/>
    <property type="match status" value="1"/>
</dbReference>
<keyword evidence="1" id="KW-0813">Transport</keyword>
<dbReference type="PROSITE" id="PS00198">
    <property type="entry name" value="4FE4S_FER_1"/>
    <property type="match status" value="1"/>
</dbReference>
<keyword evidence="6" id="KW-0411">Iron-sulfur</keyword>
<comment type="caution">
    <text evidence="9">The sequence shown here is derived from an EMBL/GenBank/DDBJ whole genome shotgun (WGS) entry which is preliminary data.</text>
</comment>
<dbReference type="STRING" id="861450.HMPREF0080_00167"/>
<dbReference type="Pfam" id="PF12801">
    <property type="entry name" value="Fer4_5"/>
    <property type="match status" value="3"/>
</dbReference>
<keyword evidence="10" id="KW-1185">Reference proteome</keyword>
<evidence type="ECO:0000256" key="7">
    <source>
        <dbReference type="SAM" id="Phobius"/>
    </source>
</evidence>
<dbReference type="PROSITE" id="PS51379">
    <property type="entry name" value="4FE4S_FER_2"/>
    <property type="match status" value="2"/>
</dbReference>
<dbReference type="eggNOG" id="COG0348">
    <property type="taxonomic scope" value="Bacteria"/>
</dbReference>
<evidence type="ECO:0000313" key="9">
    <source>
        <dbReference type="EMBL" id="EHM43518.1"/>
    </source>
</evidence>
<evidence type="ECO:0000256" key="1">
    <source>
        <dbReference type="ARBA" id="ARBA00022448"/>
    </source>
</evidence>
<dbReference type="HOGENOM" id="CLU_033147_1_0_9"/>
<feature type="transmembrane region" description="Helical" evidence="7">
    <location>
        <begin position="12"/>
        <end position="42"/>
    </location>
</feature>
<evidence type="ECO:0000256" key="3">
    <source>
        <dbReference type="ARBA" id="ARBA00022723"/>
    </source>
</evidence>
<dbReference type="GO" id="GO:0005886">
    <property type="term" value="C:plasma membrane"/>
    <property type="evidence" value="ECO:0007669"/>
    <property type="project" value="TreeGrafter"/>
</dbReference>
<dbReference type="AlphaFoldDB" id="G9YEV7"/>
<keyword evidence="7" id="KW-0812">Transmembrane</keyword>
<evidence type="ECO:0000256" key="6">
    <source>
        <dbReference type="ARBA" id="ARBA00023014"/>
    </source>
</evidence>
<evidence type="ECO:0000256" key="2">
    <source>
        <dbReference type="ARBA" id="ARBA00022485"/>
    </source>
</evidence>
<dbReference type="SUPFAM" id="SSF54862">
    <property type="entry name" value="4Fe-4S ferredoxins"/>
    <property type="match status" value="1"/>
</dbReference>